<keyword evidence="1" id="KW-0677">Repeat</keyword>
<dbReference type="OMA" id="NYTECCV"/>
<evidence type="ECO:0000259" key="4">
    <source>
        <dbReference type="PROSITE" id="PS50853"/>
    </source>
</evidence>
<dbReference type="InterPro" id="IPR013783">
    <property type="entry name" value="Ig-like_fold"/>
</dbReference>
<keyword evidence="2" id="KW-0732">Signal</keyword>
<accession>A0A087SXD2</accession>
<name>A0A087SXD2_STEMI</name>
<protein>
    <submittedName>
        <fullName evidence="5">Ig-like and fibronectin type-III domain-containing protein</fullName>
    </submittedName>
</protein>
<evidence type="ECO:0000256" key="1">
    <source>
        <dbReference type="ARBA" id="ARBA00022737"/>
    </source>
</evidence>
<organism evidence="5 6">
    <name type="scientific">Stegodyphus mimosarum</name>
    <name type="common">African social velvet spider</name>
    <dbReference type="NCBI Taxonomy" id="407821"/>
    <lineage>
        <taxon>Eukaryota</taxon>
        <taxon>Metazoa</taxon>
        <taxon>Ecdysozoa</taxon>
        <taxon>Arthropoda</taxon>
        <taxon>Chelicerata</taxon>
        <taxon>Arachnida</taxon>
        <taxon>Araneae</taxon>
        <taxon>Araneomorphae</taxon>
        <taxon>Entelegynae</taxon>
        <taxon>Eresoidea</taxon>
        <taxon>Eresidae</taxon>
        <taxon>Stegodyphus</taxon>
    </lineage>
</organism>
<evidence type="ECO:0000259" key="3">
    <source>
        <dbReference type="PROSITE" id="PS50835"/>
    </source>
</evidence>
<evidence type="ECO:0000313" key="5">
    <source>
        <dbReference type="EMBL" id="KFM57521.1"/>
    </source>
</evidence>
<dbReference type="STRING" id="407821.A0A087SXD2"/>
<keyword evidence="6" id="KW-1185">Reference proteome</keyword>
<feature type="non-terminal residue" evidence="5">
    <location>
        <position position="761"/>
    </location>
</feature>
<dbReference type="SMART" id="SM00408">
    <property type="entry name" value="IGc2"/>
    <property type="match status" value="1"/>
</dbReference>
<dbReference type="InterPro" id="IPR002602">
    <property type="entry name" value="DB"/>
</dbReference>
<dbReference type="EMBL" id="KK112389">
    <property type="protein sequence ID" value="KFM57521.1"/>
    <property type="molecule type" value="Genomic_DNA"/>
</dbReference>
<feature type="domain" description="Fibronectin type-III" evidence="4">
    <location>
        <begin position="254"/>
        <end position="374"/>
    </location>
</feature>
<feature type="chain" id="PRO_5001829136" evidence="2">
    <location>
        <begin position="29"/>
        <end position="761"/>
    </location>
</feature>
<dbReference type="SMART" id="SM00060">
    <property type="entry name" value="FN3"/>
    <property type="match status" value="2"/>
</dbReference>
<dbReference type="PANTHER" id="PTHR13817">
    <property type="entry name" value="TITIN"/>
    <property type="match status" value="1"/>
</dbReference>
<dbReference type="SUPFAM" id="SSF49265">
    <property type="entry name" value="Fibronectin type III"/>
    <property type="match status" value="2"/>
</dbReference>
<dbReference type="Pfam" id="PF01682">
    <property type="entry name" value="DB"/>
    <property type="match status" value="3"/>
</dbReference>
<evidence type="ECO:0000256" key="2">
    <source>
        <dbReference type="SAM" id="SignalP"/>
    </source>
</evidence>
<dbReference type="InterPro" id="IPR036116">
    <property type="entry name" value="FN3_sf"/>
</dbReference>
<dbReference type="AlphaFoldDB" id="A0A087SXD2"/>
<feature type="domain" description="Ig-like" evidence="3">
    <location>
        <begin position="30"/>
        <end position="133"/>
    </location>
</feature>
<dbReference type="Pfam" id="PF07686">
    <property type="entry name" value="V-set"/>
    <property type="match status" value="1"/>
</dbReference>
<dbReference type="PROSITE" id="PS50853">
    <property type="entry name" value="FN3"/>
    <property type="match status" value="2"/>
</dbReference>
<feature type="domain" description="Fibronectin type-III" evidence="4">
    <location>
        <begin position="499"/>
        <end position="592"/>
    </location>
</feature>
<reference evidence="5 6" key="1">
    <citation type="submission" date="2013-11" db="EMBL/GenBank/DDBJ databases">
        <title>Genome sequencing of Stegodyphus mimosarum.</title>
        <authorList>
            <person name="Bechsgaard J."/>
        </authorList>
    </citation>
    <scope>NUCLEOTIDE SEQUENCE [LARGE SCALE GENOMIC DNA]</scope>
</reference>
<dbReference type="InterPro" id="IPR036179">
    <property type="entry name" value="Ig-like_dom_sf"/>
</dbReference>
<dbReference type="InterPro" id="IPR003961">
    <property type="entry name" value="FN3_dom"/>
</dbReference>
<dbReference type="InterPro" id="IPR007110">
    <property type="entry name" value="Ig-like_dom"/>
</dbReference>
<dbReference type="CDD" id="cd00063">
    <property type="entry name" value="FN3"/>
    <property type="match status" value="2"/>
</dbReference>
<proteinExistence type="predicted"/>
<dbReference type="Proteomes" id="UP000054359">
    <property type="component" value="Unassembled WGS sequence"/>
</dbReference>
<feature type="signal peptide" evidence="2">
    <location>
        <begin position="1"/>
        <end position="28"/>
    </location>
</feature>
<gene>
    <name evidence="5" type="ORF">X975_15502</name>
</gene>
<dbReference type="SMART" id="SM00406">
    <property type="entry name" value="IGv"/>
    <property type="match status" value="1"/>
</dbReference>
<dbReference type="InterPro" id="IPR003599">
    <property type="entry name" value="Ig_sub"/>
</dbReference>
<dbReference type="InterPro" id="IPR003598">
    <property type="entry name" value="Ig_sub2"/>
</dbReference>
<evidence type="ECO:0000313" key="6">
    <source>
        <dbReference type="Proteomes" id="UP000054359"/>
    </source>
</evidence>
<dbReference type="SUPFAM" id="SSF48726">
    <property type="entry name" value="Immunoglobulin"/>
    <property type="match status" value="1"/>
</dbReference>
<dbReference type="OrthoDB" id="5843172at2759"/>
<dbReference type="PANTHER" id="PTHR13817:SF166">
    <property type="entry name" value="NEURONAL IGCAM-RELATED"/>
    <property type="match status" value="1"/>
</dbReference>
<dbReference type="Pfam" id="PF00041">
    <property type="entry name" value="fn3"/>
    <property type="match status" value="2"/>
</dbReference>
<dbReference type="InterPro" id="IPR013106">
    <property type="entry name" value="Ig_V-set"/>
</dbReference>
<dbReference type="InterPro" id="IPR050964">
    <property type="entry name" value="Striated_Muscle_Regulatory"/>
</dbReference>
<dbReference type="SMART" id="SM00409">
    <property type="entry name" value="IG"/>
    <property type="match status" value="1"/>
</dbReference>
<dbReference type="Gene3D" id="2.60.40.10">
    <property type="entry name" value="Immunoglobulins"/>
    <property type="match status" value="3"/>
</dbReference>
<sequence length="761" mass="85223">MELQAAHVSRIVIFLFLLITCNVFLAKGAPTLEATPLEPLLAVAGDAVLIDCVVKNLQNYTIIWRRVVPGSNKTEILSAGEVRIIPDSRFSLLHQKGHETWVLQIQKAQVNDSGRYICEVNTNPRMQIYRLLSVVERIPSNNKAFPVDHNYTNCCVKNGVPTFCREFCSLQSVIMGGQSNPWQCMDHLPKITKCLTDGRNHTPCCIKQNIPEVCRSVCSGNYALTTVRQHYSCMDYTVPTLSCIAEGIELLPGPPQEVTVEAISDSELKIKWMPPLQDIPVEKYHINLTLIKELSDLQELESGMVDQKKVNKMQKSGSPSSVKTFMTVLVDGNKTSYVASGLQPVTMYEIQITSENSHGKSMPTYAVRALTLASSNQDSGPSATNETYFAHLPNITKCCQEKGVPEGKCLRSLCDPADDEDTRLSDVLMCAPFVNITFECMAGGADHSQCCHQRGLPEVCLDFCRGNVTQLDYRHFVCLDHIDIYGNCLLEYYKVLPGPPEQFLVSMVHSRWAVLKWSPPSFLPQTVLNYVLYWKEVAMDEIIEYNVVNDVKSPHLLDNLQPKTRYEVYVAAKNAFGLSRGSVRAVFTTSPEEDPVQKATDEIPVYNETACCESAGLKKICFGLCTYNMKMADLQSFAIMCSDQLEILLRCGAGGRDHAPCCQRRSVRWECLPICSGIFDMSPQALVTTCMQDTGNIIQCMAEGTEILPQPPEDLRAISILPTRILLKWNFQNTTPDIVWFEVRYSEIKDDKISPHPVDYD</sequence>
<dbReference type="PROSITE" id="PS50835">
    <property type="entry name" value="IG_LIKE"/>
    <property type="match status" value="1"/>
</dbReference>